<dbReference type="Proteomes" id="UP001189429">
    <property type="component" value="Unassembled WGS sequence"/>
</dbReference>
<gene>
    <name evidence="2" type="ORF">PCOR1329_LOCUS33922</name>
</gene>
<organism evidence="2 3">
    <name type="scientific">Prorocentrum cordatum</name>
    <dbReference type="NCBI Taxonomy" id="2364126"/>
    <lineage>
        <taxon>Eukaryota</taxon>
        <taxon>Sar</taxon>
        <taxon>Alveolata</taxon>
        <taxon>Dinophyceae</taxon>
        <taxon>Prorocentrales</taxon>
        <taxon>Prorocentraceae</taxon>
        <taxon>Prorocentrum</taxon>
    </lineage>
</organism>
<feature type="compositionally biased region" description="Pro residues" evidence="1">
    <location>
        <begin position="1446"/>
        <end position="1455"/>
    </location>
</feature>
<keyword evidence="3" id="KW-1185">Reference proteome</keyword>
<feature type="region of interest" description="Disordered" evidence="1">
    <location>
        <begin position="1191"/>
        <end position="1216"/>
    </location>
</feature>
<accession>A0ABN9SYZ1</accession>
<comment type="caution">
    <text evidence="2">The sequence shown here is derived from an EMBL/GenBank/DDBJ whole genome shotgun (WGS) entry which is preliminary data.</text>
</comment>
<feature type="region of interest" description="Disordered" evidence="1">
    <location>
        <begin position="975"/>
        <end position="996"/>
    </location>
</feature>
<feature type="region of interest" description="Disordered" evidence="1">
    <location>
        <begin position="1013"/>
        <end position="1048"/>
    </location>
</feature>
<evidence type="ECO:0000313" key="3">
    <source>
        <dbReference type="Proteomes" id="UP001189429"/>
    </source>
</evidence>
<reference evidence="2" key="1">
    <citation type="submission" date="2023-10" db="EMBL/GenBank/DDBJ databases">
        <authorList>
            <person name="Chen Y."/>
            <person name="Shah S."/>
            <person name="Dougan E. K."/>
            <person name="Thang M."/>
            <person name="Chan C."/>
        </authorList>
    </citation>
    <scope>NUCLEOTIDE SEQUENCE [LARGE SCALE GENOMIC DNA]</scope>
</reference>
<feature type="region of interest" description="Disordered" evidence="1">
    <location>
        <begin position="1377"/>
        <end position="1404"/>
    </location>
</feature>
<feature type="region of interest" description="Disordered" evidence="1">
    <location>
        <begin position="1423"/>
        <end position="1511"/>
    </location>
</feature>
<feature type="compositionally biased region" description="Basic residues" evidence="1">
    <location>
        <begin position="1530"/>
        <end position="1542"/>
    </location>
</feature>
<proteinExistence type="predicted"/>
<feature type="compositionally biased region" description="Low complexity" evidence="1">
    <location>
        <begin position="1394"/>
        <end position="1404"/>
    </location>
</feature>
<feature type="region of interest" description="Disordered" evidence="1">
    <location>
        <begin position="1528"/>
        <end position="1555"/>
    </location>
</feature>
<sequence>MHLINSEPVDELSRPSVRREKWMASGGSTLVGAHYFLARIQGHAHWAHPPARARAPFLRGGDVMLGERWDKDLKRVIAEAQKEEKLNSQAAQGRWKGWIDQAFAGGAGSARAISKVPALQEVVQASDGHDHDALVERELRPWEDIWNFHGLTQIALPADARDWDPLPPLAHHAVRGVIRSFPWSTGAGQSGIPIRALEDISDEAVDAMIAVFHKCEELLQWPSSRLLNIMESSDSARDLNLAKEQAQLASWDSAAAALDLWKAYEMVAPEAQLQEARALQFPLRPAPAPRAGSIQRDGNIAGRGHANSLLLVLTLRALQRANAIAPSVQPRGAVDDVTLAWTGPRAGHSDDLSKALPGFAASIADLKLVMQPLKSGFPASSRRRAKPLGPATQRQGLKEKTWVSNLGHELYGRRVLRTQEGGAGRRATALVATGLSPSAGHGAGVSGLADRPPAQLRTLAAERAGAKAGCGTAAVMLLQKRVDYDPIYMATAPLAMRLASRIWDGNCSLAALSASWGRLAAVARAGSLTLAIAHCPLAATWLPLERIGWSMLSVCVLKADTGDAHSLLHAAPRGIKGASQALWSGGHYTNEWRHMHGFTGTAECQARGEQRDTLMHRRCVCPEVMAPRDEAIRKQMRQAEQLWTVGDSYLPLAHGLPLMPALPPAATSDRSVIGWGAVHTPWPSVVHTDGSGRASKAPEARRCGWAVVALKSDGFPLKAAYGPLPRARPTAGRAERFACQAPLGQPGNVSLIVSDLQHAGIWRQVRAAADARGEPTPRPRRAPARRSLEQALEEGIRLLGWLGNCWADFFANLGAAEVKLPDSAAEIIHAELQRALDAANYAGWAAAKICQLDLWRPLDEDGQLKRRVEPELFPGKQLSLTRHEHQTTGVSGAQCIHCGRGACTAKARSLLDCKPRQPTRLGQMRAVKSQQLAGAQALASSEAVNLSLQVATQIEAEVAAEGAAPQARCAEARPCDDLADSNPQSRPPADKPADNATVAEKVQYLLRAATGRAAARPQIPSGGSHVGPARASAEEVGGAFGEQATGRPPAEAAHFQLGHEVEDLFSDIFEDTQCTPPATGAKAGNDKHALQAWGQAGPLEDVLAQLASWLLGEPRFSGFIRRISADRLGAEKQRRAGEFCERGRQGGAPVREARSDQALELEGEAFRPRAHQFRGYMATGRAFFSDRGNAQHAGARDHRLHPTTFEPPSSEAEEDDWIDLDDGDLGLSVEAMRGRGGGDEGAPPSSSSSREVHEGPELLCRTLRSFAAIWVFDFAVARRAWAERYALVWLRQTGNAAACAEAIQRAGPLGLQALVQAMVRQAWLRKAKVRRATCNHLLNLPFTDWHHVAAMLWASVDEVVRTIEALVGAEEAAGLPELPGFAGPMPGEGPQGTAPRPRSASLPLAAADPPALGVAFPWLACTPSRGRRTGPDSDDDAPDPVEAPSGLPPQPPPGRPGEDGDDGMVVSAAEADSDGSQPRGGAAQPPPAAEEDASAQGGSGQRSPDAAAANAQSGLPVAAACALAAAATAQRKRSRSPTRRLSAKTPRGEIGLPSQELGHGMREAGPYAFCCECGAFAKLQGADRANGLKLACGGRLPQGSSATAGEKKKRQYLARLMDRWDPHTGKPLD</sequence>
<evidence type="ECO:0000313" key="2">
    <source>
        <dbReference type="EMBL" id="CAK0837826.1"/>
    </source>
</evidence>
<evidence type="ECO:0000256" key="1">
    <source>
        <dbReference type="SAM" id="MobiDB-lite"/>
    </source>
</evidence>
<protein>
    <submittedName>
        <fullName evidence="2">Uncharacterized protein</fullName>
    </submittedName>
</protein>
<name>A0ABN9SYZ1_9DINO</name>
<feature type="region of interest" description="Disordered" evidence="1">
    <location>
        <begin position="1229"/>
        <end position="1253"/>
    </location>
</feature>
<dbReference type="EMBL" id="CAUYUJ010014178">
    <property type="protein sequence ID" value="CAK0837826.1"/>
    <property type="molecule type" value="Genomic_DNA"/>
</dbReference>